<reference evidence="2 3" key="1">
    <citation type="submission" date="2023-02" db="EMBL/GenBank/DDBJ databases">
        <title>LHISI_Scaffold_Assembly.</title>
        <authorList>
            <person name="Stuart O.P."/>
            <person name="Cleave R."/>
            <person name="Magrath M.J.L."/>
            <person name="Mikheyev A.S."/>
        </authorList>
    </citation>
    <scope>NUCLEOTIDE SEQUENCE [LARGE SCALE GENOMIC DNA]</scope>
    <source>
        <strain evidence="2">Daus_M_001</strain>
        <tissue evidence="2">Leg muscle</tissue>
    </source>
</reference>
<organism evidence="2 3">
    <name type="scientific">Dryococelus australis</name>
    <dbReference type="NCBI Taxonomy" id="614101"/>
    <lineage>
        <taxon>Eukaryota</taxon>
        <taxon>Metazoa</taxon>
        <taxon>Ecdysozoa</taxon>
        <taxon>Arthropoda</taxon>
        <taxon>Hexapoda</taxon>
        <taxon>Insecta</taxon>
        <taxon>Pterygota</taxon>
        <taxon>Neoptera</taxon>
        <taxon>Polyneoptera</taxon>
        <taxon>Phasmatodea</taxon>
        <taxon>Verophasmatodea</taxon>
        <taxon>Anareolatae</taxon>
        <taxon>Phasmatidae</taxon>
        <taxon>Eurycanthinae</taxon>
        <taxon>Dryococelus</taxon>
    </lineage>
</organism>
<protein>
    <submittedName>
        <fullName evidence="2">Uncharacterized protein</fullName>
    </submittedName>
</protein>
<name>A0ABQ9GDJ2_9NEOP</name>
<keyword evidence="3" id="KW-1185">Reference proteome</keyword>
<dbReference type="EMBL" id="JARBHB010000013">
    <property type="protein sequence ID" value="KAJ8869518.1"/>
    <property type="molecule type" value="Genomic_DNA"/>
</dbReference>
<feature type="compositionally biased region" description="Polar residues" evidence="1">
    <location>
        <begin position="11"/>
        <end position="36"/>
    </location>
</feature>
<sequence length="225" mass="25492">MSFGHGEHSTRPTSTDPHQQTPSSCSSAASYNQFTSSSLTKEDRVTSLPRYKEYKTEKISAAECLPLQYVATTATADARVVNKRVTCAPVPRLTQEIRALMAQRDSAFSEYKKAKISKTFLIDTLHQRYKLARNKCTQQITNCKIKYYRKLDGKESPGAMLNNLRFMGAMYSRYTESKAMFTHDELNTTCNDEIKIKLICLIFLVILPTLTDIFKATITSRTFPA</sequence>
<gene>
    <name evidence="2" type="ORF">PR048_028509</name>
</gene>
<evidence type="ECO:0000313" key="2">
    <source>
        <dbReference type="EMBL" id="KAJ8869518.1"/>
    </source>
</evidence>
<comment type="caution">
    <text evidence="2">The sequence shown here is derived from an EMBL/GenBank/DDBJ whole genome shotgun (WGS) entry which is preliminary data.</text>
</comment>
<dbReference type="Proteomes" id="UP001159363">
    <property type="component" value="Chromosome 12"/>
</dbReference>
<accession>A0ABQ9GDJ2</accession>
<evidence type="ECO:0000256" key="1">
    <source>
        <dbReference type="SAM" id="MobiDB-lite"/>
    </source>
</evidence>
<proteinExistence type="predicted"/>
<feature type="compositionally biased region" description="Basic and acidic residues" evidence="1">
    <location>
        <begin position="1"/>
        <end position="10"/>
    </location>
</feature>
<evidence type="ECO:0000313" key="3">
    <source>
        <dbReference type="Proteomes" id="UP001159363"/>
    </source>
</evidence>
<feature type="region of interest" description="Disordered" evidence="1">
    <location>
        <begin position="1"/>
        <end position="36"/>
    </location>
</feature>